<sequence length="190" mass="20890">MFSSDTATSLFILRSQILQAPQVITAEKWTATGNVGCEDRKRPFCWGPGILVVDSARFRVADREGRGLSFATWGILQLPSATPAVQTHRRTDAESGKSPRDRELLVECAVVGIEKNGTSSAFVSFGRRVAHEMDDETRAPGHARRLQRLAAAVSTSAYLRFSQAPACRAEVSRKFQTEGLAVEYIKQYGV</sequence>
<organism evidence="1 2">
    <name type="scientific">Penicillium oxalicum (strain 114-2 / CGMCC 5302)</name>
    <name type="common">Penicillium decumbens</name>
    <dbReference type="NCBI Taxonomy" id="933388"/>
    <lineage>
        <taxon>Eukaryota</taxon>
        <taxon>Fungi</taxon>
        <taxon>Dikarya</taxon>
        <taxon>Ascomycota</taxon>
        <taxon>Pezizomycotina</taxon>
        <taxon>Eurotiomycetes</taxon>
        <taxon>Eurotiomycetidae</taxon>
        <taxon>Eurotiales</taxon>
        <taxon>Aspergillaceae</taxon>
        <taxon>Penicillium</taxon>
    </lineage>
</organism>
<gene>
    <name evidence="1" type="ORF">PDE_02748</name>
</gene>
<proteinExistence type="predicted"/>
<evidence type="ECO:0000313" key="2">
    <source>
        <dbReference type="Proteomes" id="UP000019376"/>
    </source>
</evidence>
<name>S7ZC37_PENO1</name>
<evidence type="ECO:0000313" key="1">
    <source>
        <dbReference type="EMBL" id="EPS27804.1"/>
    </source>
</evidence>
<accession>S7ZC37</accession>
<reference evidence="1 2" key="1">
    <citation type="journal article" date="2013" name="PLoS ONE">
        <title>Genomic and secretomic analyses reveal unique features of the lignocellulolytic enzyme system of Penicillium decumbens.</title>
        <authorList>
            <person name="Liu G."/>
            <person name="Zhang L."/>
            <person name="Wei X."/>
            <person name="Zou G."/>
            <person name="Qin Y."/>
            <person name="Ma L."/>
            <person name="Li J."/>
            <person name="Zheng H."/>
            <person name="Wang S."/>
            <person name="Wang C."/>
            <person name="Xun L."/>
            <person name="Zhao G.-P."/>
            <person name="Zhou Z."/>
            <person name="Qu Y."/>
        </authorList>
    </citation>
    <scope>NUCLEOTIDE SEQUENCE [LARGE SCALE GENOMIC DNA]</scope>
    <source>
        <strain evidence="2">114-2 / CGMCC 5302</strain>
    </source>
</reference>
<dbReference type="AlphaFoldDB" id="S7ZC37"/>
<protein>
    <submittedName>
        <fullName evidence="1">Uncharacterized protein</fullName>
    </submittedName>
</protein>
<dbReference type="EMBL" id="KB644410">
    <property type="protein sequence ID" value="EPS27804.1"/>
    <property type="molecule type" value="Genomic_DNA"/>
</dbReference>
<dbReference type="Proteomes" id="UP000019376">
    <property type="component" value="Unassembled WGS sequence"/>
</dbReference>
<dbReference type="HOGENOM" id="CLU_1428444_0_0_1"/>
<keyword evidence="2" id="KW-1185">Reference proteome</keyword>